<name>A0A8S1N676_9CILI</name>
<reference evidence="4" key="1">
    <citation type="submission" date="2021-01" db="EMBL/GenBank/DDBJ databases">
        <authorList>
            <consortium name="Genoscope - CEA"/>
            <person name="William W."/>
        </authorList>
    </citation>
    <scope>NUCLEOTIDE SEQUENCE</scope>
</reference>
<dbReference type="GO" id="GO:0006914">
    <property type="term" value="P:autophagy"/>
    <property type="evidence" value="ECO:0007669"/>
    <property type="project" value="UniProtKB-KW"/>
</dbReference>
<proteinExistence type="predicted"/>
<organism evidence="4 5">
    <name type="scientific">Paramecium sonneborni</name>
    <dbReference type="NCBI Taxonomy" id="65129"/>
    <lineage>
        <taxon>Eukaryota</taxon>
        <taxon>Sar</taxon>
        <taxon>Alveolata</taxon>
        <taxon>Ciliophora</taxon>
        <taxon>Intramacronucleata</taxon>
        <taxon>Oligohymenophorea</taxon>
        <taxon>Peniculida</taxon>
        <taxon>Parameciidae</taxon>
        <taxon>Paramecium</taxon>
    </lineage>
</organism>
<feature type="coiled-coil region" evidence="2">
    <location>
        <begin position="435"/>
        <end position="469"/>
    </location>
</feature>
<keyword evidence="5" id="KW-1185">Reference proteome</keyword>
<dbReference type="PANTHER" id="PTHR21481">
    <property type="entry name" value="PROTEIN CLEC16A"/>
    <property type="match status" value="1"/>
</dbReference>
<sequence length="653" mass="78221">MNVIQEVKKLHNDLQNSEKSHKYRQIIEELSEYFLFGDQKKEEIFDYFAEQNILYLFFQKLKTANHQLTIFIIEKMSMIITNLQNPLNLNYVLSNPVLHEFINYNYDFSIPETVDYYVNFLKTIAIRINRDNFYLYFNQRYCTFPLLWQAQKFINYPDELVKNTVQNIILSLSKLSSDPKSEQQTQSVIINQNKIMIQFKHYLTSSPFISVYMKYIIHIQEILQSINLKSQDQLDKLEDTLMFFNDLISECPFLSTFLEKIIIDQLILPILDGLLLGKNTSIILGFEVGLFTIYLFLTKLPLVYTIMSFFYEDQIFIDPQIQNHVYQKQSQKWFYDTKNMEQYFQQIFQKEFDDIQYKNNQFIQNSKTNQVENPYKNQFLQLLRSKDSTLLYLQLSIWFVAKQHNYQIPSIQIIKLFKIQEELYFSKKLIELIILLLINEDLKELEQLYQELQNNIVSMIQNYKVKNKKLSEGLSVNWDIIENFDWDNFKVSKPDVKLEDLKTQIDNNRLYEFKYIYLWILLKCLVKNYPKKKIENIYKIDKEIQLYQACEFIQIPNSQNYLMLDVEQGYIIHACTQNTSNTAIVKFLQPLKAIECSFMNDNLILECNMLCINKFKPYQLKFQKDVITSVIDRIYQAQQSMSQLIINKLEALL</sequence>
<dbReference type="OrthoDB" id="294052at2759"/>
<gene>
    <name evidence="4" type="ORF">PSON_ATCC_30995.1.T0470045</name>
</gene>
<dbReference type="GO" id="GO:0007034">
    <property type="term" value="P:vacuolar transport"/>
    <property type="evidence" value="ECO:0007669"/>
    <property type="project" value="TreeGrafter"/>
</dbReference>
<accession>A0A8S1N676</accession>
<keyword evidence="2" id="KW-0175">Coiled coil</keyword>
<dbReference type="GO" id="GO:0005794">
    <property type="term" value="C:Golgi apparatus"/>
    <property type="evidence" value="ECO:0007669"/>
    <property type="project" value="TreeGrafter"/>
</dbReference>
<evidence type="ECO:0000259" key="3">
    <source>
        <dbReference type="Pfam" id="PF09758"/>
    </source>
</evidence>
<dbReference type="InterPro" id="IPR019155">
    <property type="entry name" value="CLEC16A/TT9_N"/>
</dbReference>
<dbReference type="GO" id="GO:0016197">
    <property type="term" value="P:endosomal transport"/>
    <property type="evidence" value="ECO:0007669"/>
    <property type="project" value="TreeGrafter"/>
</dbReference>
<evidence type="ECO:0000313" key="4">
    <source>
        <dbReference type="EMBL" id="CAD8084555.1"/>
    </source>
</evidence>
<keyword evidence="1" id="KW-0072">Autophagy</keyword>
<dbReference type="Proteomes" id="UP000692954">
    <property type="component" value="Unassembled WGS sequence"/>
</dbReference>
<dbReference type="EMBL" id="CAJJDN010000047">
    <property type="protein sequence ID" value="CAD8084555.1"/>
    <property type="molecule type" value="Genomic_DNA"/>
</dbReference>
<evidence type="ECO:0000313" key="5">
    <source>
        <dbReference type="Proteomes" id="UP000692954"/>
    </source>
</evidence>
<dbReference type="InterPro" id="IPR039272">
    <property type="entry name" value="CLEC16A/TT9"/>
</dbReference>
<evidence type="ECO:0000256" key="2">
    <source>
        <dbReference type="SAM" id="Coils"/>
    </source>
</evidence>
<dbReference type="GO" id="GO:0005770">
    <property type="term" value="C:late endosome"/>
    <property type="evidence" value="ECO:0007669"/>
    <property type="project" value="TreeGrafter"/>
</dbReference>
<dbReference type="Pfam" id="PF09758">
    <property type="entry name" value="FPL"/>
    <property type="match status" value="1"/>
</dbReference>
<evidence type="ECO:0000256" key="1">
    <source>
        <dbReference type="ARBA" id="ARBA00023006"/>
    </source>
</evidence>
<comment type="caution">
    <text evidence="4">The sequence shown here is derived from an EMBL/GenBank/DDBJ whole genome shotgun (WGS) entry which is preliminary data.</text>
</comment>
<protein>
    <recommendedName>
        <fullName evidence="3">FPL domain-containing protein</fullName>
    </recommendedName>
</protein>
<dbReference type="GO" id="GO:1901096">
    <property type="term" value="P:regulation of autophagosome maturation"/>
    <property type="evidence" value="ECO:0007669"/>
    <property type="project" value="TreeGrafter"/>
</dbReference>
<dbReference type="PANTHER" id="PTHR21481:SF0">
    <property type="entry name" value="PROTEIN CLEC16A"/>
    <property type="match status" value="1"/>
</dbReference>
<dbReference type="AlphaFoldDB" id="A0A8S1N676"/>
<feature type="domain" description="FPL" evidence="3">
    <location>
        <begin position="27"/>
        <end position="172"/>
    </location>
</feature>